<gene>
    <name evidence="1" type="ORF">BTHphiE094_051</name>
</gene>
<keyword evidence="2" id="KW-1185">Reference proteome</keyword>
<name>A0A876BHK5_9CAUD</name>
<organism evidence="1 2">
    <name type="scientific">Burkholderia phage phiE094</name>
    <dbReference type="NCBI Taxonomy" id="2781364"/>
    <lineage>
        <taxon>Viruses</taxon>
        <taxon>Duplodnaviria</taxon>
        <taxon>Heunggongvirae</taxon>
        <taxon>Uroviricota</taxon>
        <taxon>Caudoviricetes</taxon>
        <taxon>Peduoviridae</taxon>
        <taxon>Tigrvirus</taxon>
        <taxon>Tigrvirus phiE094</taxon>
    </lineage>
</organism>
<evidence type="ECO:0000313" key="2">
    <source>
        <dbReference type="Proteomes" id="UP000664931"/>
    </source>
</evidence>
<protein>
    <submittedName>
        <fullName evidence="1">Uncharacterized protein</fullName>
    </submittedName>
</protein>
<reference evidence="1" key="1">
    <citation type="journal article" date="2021" name="Appl. Environ. Microbiol.">
        <title>Development of a Bacteriophage Tail Fiber-based Latex Agglutination Assay for Rapid Clinical Screening of Burkholderia pseudomallei.</title>
        <authorList>
            <person name="Muangsombut V."/>
            <person name="Janesomboon S."/>
            <person name="Withatanung P."/>
            <person name="Dunne M."/>
            <person name="Korbsrisate S."/>
        </authorList>
    </citation>
    <scope>NUCLEOTIDE SEQUENCE</scope>
</reference>
<sequence>MCAEHRRCGEQVDRAHWRFTWLRCREGTRSAISGLMDCNEISHNYLICKVCVRHQSPSFRHGTTEKLVA</sequence>
<evidence type="ECO:0000313" key="1">
    <source>
        <dbReference type="EMBL" id="QPI18588.1"/>
    </source>
</evidence>
<dbReference type="EMBL" id="MW072790">
    <property type="protein sequence ID" value="QPI18588.1"/>
    <property type="molecule type" value="Genomic_DNA"/>
</dbReference>
<accession>A0A876BHK5</accession>
<dbReference type="Proteomes" id="UP000664931">
    <property type="component" value="Segment"/>
</dbReference>
<proteinExistence type="predicted"/>